<dbReference type="PANTHER" id="PTHR43065">
    <property type="entry name" value="SENSOR HISTIDINE KINASE"/>
    <property type="match status" value="1"/>
</dbReference>
<dbReference type="PANTHER" id="PTHR43065:SF10">
    <property type="entry name" value="PEROXIDE STRESS-ACTIVATED HISTIDINE KINASE MAK3"/>
    <property type="match status" value="1"/>
</dbReference>
<keyword evidence="11" id="KW-1185">Reference proteome</keyword>
<keyword evidence="6 10" id="KW-0418">Kinase</keyword>
<evidence type="ECO:0000313" key="10">
    <source>
        <dbReference type="EMBL" id="BAP56852.1"/>
    </source>
</evidence>
<dbReference type="InterPro" id="IPR014285">
    <property type="entry name" value="N_fixation_neg-reg_NifL"/>
</dbReference>
<dbReference type="InterPro" id="IPR005467">
    <property type="entry name" value="His_kinase_dom"/>
</dbReference>
<keyword evidence="4" id="KW-0808">Transferase</keyword>
<dbReference type="EMBL" id="AP014633">
    <property type="protein sequence ID" value="BAP56852.1"/>
    <property type="molecule type" value="Genomic_DNA"/>
</dbReference>
<dbReference type="InterPro" id="IPR035965">
    <property type="entry name" value="PAS-like_dom_sf"/>
</dbReference>
<gene>
    <name evidence="10" type="ORF">THII_2555</name>
</gene>
<dbReference type="InterPro" id="IPR003594">
    <property type="entry name" value="HATPase_dom"/>
</dbReference>
<dbReference type="Pfam" id="PF02518">
    <property type="entry name" value="HATPase_c"/>
    <property type="match status" value="1"/>
</dbReference>
<reference evidence="10 11" key="1">
    <citation type="journal article" date="2014" name="ISME J.">
        <title>Ecophysiology of Thioploca ingrica as revealed by the complete genome sequence supplemented with proteomic evidence.</title>
        <authorList>
            <person name="Kojima H."/>
            <person name="Ogura Y."/>
            <person name="Yamamoto N."/>
            <person name="Togashi T."/>
            <person name="Mori H."/>
            <person name="Watanabe T."/>
            <person name="Nemoto F."/>
            <person name="Kurokawa K."/>
            <person name="Hayashi T."/>
            <person name="Fukui M."/>
        </authorList>
    </citation>
    <scope>NUCLEOTIDE SEQUENCE [LARGE SCALE GENOMIC DNA]</scope>
</reference>
<dbReference type="GO" id="GO:0005524">
    <property type="term" value="F:ATP binding"/>
    <property type="evidence" value="ECO:0007669"/>
    <property type="project" value="UniProtKB-KW"/>
</dbReference>
<dbReference type="STRING" id="40754.THII_2555"/>
<sequence>MNNQPCYNTLEAIKIFLTEPAAGASTYLMTTLGKALLESVIDATPVVIVLLDDAGQVILGNQKYQRLTTEFECHEPATLFLAVIKENWGEQWLHLRQQQGYFSDQEIRIDPGGYHYPRWFICSGTWFRETDTMDKPYYLLLVANDVTLLKRQQEEIRLNALRALLAEEELTEGLRETLAGAIHQLEAPMNLMGAALNRLQRRAEMSGTEDSLCLVLQETLANSHEALNHLRQGMSFPESQKEMATPVNLNELIHEVLTIFTYRFLAEGIVIDWRPALVLPSLLGHAKRLRNMFKQLIDNAIAAMKNNRQQRELHILTRSDAEIITVTLEDTGSGIAEELRLKVFEPFFTTKQAEKRTGMGLTTVQEVVNLHAGTIYIDPDYTSGSRFILHFPLAHYRDN</sequence>
<accession>A0A090ALY6</accession>
<evidence type="ECO:0000313" key="11">
    <source>
        <dbReference type="Proteomes" id="UP000031623"/>
    </source>
</evidence>
<keyword evidence="3" id="KW-0597">Phosphoprotein</keyword>
<evidence type="ECO:0000256" key="6">
    <source>
        <dbReference type="ARBA" id="ARBA00022777"/>
    </source>
</evidence>
<dbReference type="PRINTS" id="PR00344">
    <property type="entry name" value="BCTRLSENSOR"/>
</dbReference>
<comment type="catalytic activity">
    <reaction evidence="1">
        <text>ATP + protein L-histidine = ADP + protein N-phospho-L-histidine.</text>
        <dbReference type="EC" id="2.7.13.3"/>
    </reaction>
</comment>
<dbReference type="HOGENOM" id="CLU_690656_0_0_6"/>
<dbReference type="SUPFAM" id="SSF55785">
    <property type="entry name" value="PYP-like sensor domain (PAS domain)"/>
    <property type="match status" value="1"/>
</dbReference>
<keyword evidence="7" id="KW-0067">ATP-binding</keyword>
<dbReference type="GO" id="GO:0009399">
    <property type="term" value="P:nitrogen fixation"/>
    <property type="evidence" value="ECO:0007669"/>
    <property type="project" value="InterPro"/>
</dbReference>
<evidence type="ECO:0000259" key="9">
    <source>
        <dbReference type="PROSITE" id="PS50109"/>
    </source>
</evidence>
<dbReference type="PROSITE" id="PS50109">
    <property type="entry name" value="HIS_KIN"/>
    <property type="match status" value="1"/>
</dbReference>
<dbReference type="InterPro" id="IPR004358">
    <property type="entry name" value="Sig_transdc_His_kin-like_C"/>
</dbReference>
<dbReference type="NCBIfam" id="TIGR02938">
    <property type="entry name" value="nifL_nitrog"/>
    <property type="match status" value="1"/>
</dbReference>
<evidence type="ECO:0000256" key="2">
    <source>
        <dbReference type="ARBA" id="ARBA00012438"/>
    </source>
</evidence>
<evidence type="ECO:0000256" key="5">
    <source>
        <dbReference type="ARBA" id="ARBA00022741"/>
    </source>
</evidence>
<dbReference type="OrthoDB" id="7991996at2"/>
<evidence type="ECO:0000256" key="8">
    <source>
        <dbReference type="ARBA" id="ARBA00023012"/>
    </source>
</evidence>
<evidence type="ECO:0000256" key="3">
    <source>
        <dbReference type="ARBA" id="ARBA00022553"/>
    </source>
</evidence>
<protein>
    <recommendedName>
        <fullName evidence="2">histidine kinase</fullName>
        <ecNumber evidence="2">2.7.13.3</ecNumber>
    </recommendedName>
</protein>
<dbReference type="Gene3D" id="3.30.565.10">
    <property type="entry name" value="Histidine kinase-like ATPase, C-terminal domain"/>
    <property type="match status" value="1"/>
</dbReference>
<dbReference type="SUPFAM" id="SSF55874">
    <property type="entry name" value="ATPase domain of HSP90 chaperone/DNA topoisomerase II/histidine kinase"/>
    <property type="match status" value="1"/>
</dbReference>
<evidence type="ECO:0000256" key="1">
    <source>
        <dbReference type="ARBA" id="ARBA00000085"/>
    </source>
</evidence>
<evidence type="ECO:0000256" key="4">
    <source>
        <dbReference type="ARBA" id="ARBA00022679"/>
    </source>
</evidence>
<dbReference type="GO" id="GO:0004673">
    <property type="term" value="F:protein histidine kinase activity"/>
    <property type="evidence" value="ECO:0007669"/>
    <property type="project" value="UniProtKB-EC"/>
</dbReference>
<dbReference type="AlphaFoldDB" id="A0A090ALY6"/>
<keyword evidence="5" id="KW-0547">Nucleotide-binding</keyword>
<evidence type="ECO:0000256" key="7">
    <source>
        <dbReference type="ARBA" id="ARBA00022840"/>
    </source>
</evidence>
<name>A0A090ALY6_9GAMM</name>
<dbReference type="SMART" id="SM00387">
    <property type="entry name" value="HATPase_c"/>
    <property type="match status" value="1"/>
</dbReference>
<dbReference type="KEGG" id="tig:THII_2555"/>
<proteinExistence type="predicted"/>
<dbReference type="EC" id="2.7.13.3" evidence="2"/>
<organism evidence="10 11">
    <name type="scientific">Thioploca ingrica</name>
    <dbReference type="NCBI Taxonomy" id="40754"/>
    <lineage>
        <taxon>Bacteria</taxon>
        <taxon>Pseudomonadati</taxon>
        <taxon>Pseudomonadota</taxon>
        <taxon>Gammaproteobacteria</taxon>
        <taxon>Thiotrichales</taxon>
        <taxon>Thiotrichaceae</taxon>
        <taxon>Thioploca</taxon>
    </lineage>
</organism>
<dbReference type="Gene3D" id="3.30.450.20">
    <property type="entry name" value="PAS domain"/>
    <property type="match status" value="1"/>
</dbReference>
<dbReference type="GO" id="GO:0000160">
    <property type="term" value="P:phosphorelay signal transduction system"/>
    <property type="evidence" value="ECO:0007669"/>
    <property type="project" value="UniProtKB-KW"/>
</dbReference>
<dbReference type="InterPro" id="IPR036890">
    <property type="entry name" value="HATPase_C_sf"/>
</dbReference>
<dbReference type="Proteomes" id="UP000031623">
    <property type="component" value="Chromosome"/>
</dbReference>
<feature type="domain" description="Histidine kinase" evidence="9">
    <location>
        <begin position="180"/>
        <end position="395"/>
    </location>
</feature>
<keyword evidence="8" id="KW-0902">Two-component regulatory system</keyword>